<dbReference type="InterPro" id="IPR006868">
    <property type="entry name" value="DUF630"/>
</dbReference>
<evidence type="ECO:0000259" key="3">
    <source>
        <dbReference type="Pfam" id="PF04783"/>
    </source>
</evidence>
<evidence type="ECO:0000256" key="1">
    <source>
        <dbReference type="SAM" id="Coils"/>
    </source>
</evidence>
<dbReference type="AlphaFoldDB" id="A0ABD1QL36"/>
<evidence type="ECO:0000313" key="5">
    <source>
        <dbReference type="Proteomes" id="UP001604277"/>
    </source>
</evidence>
<keyword evidence="1" id="KW-0175">Coiled coil</keyword>
<reference evidence="5" key="1">
    <citation type="submission" date="2024-07" db="EMBL/GenBank/DDBJ databases">
        <title>Two chromosome-level genome assemblies of Korean endemic species Abeliophyllum distichum and Forsythia ovata (Oleaceae).</title>
        <authorList>
            <person name="Jang H."/>
        </authorList>
    </citation>
    <scope>NUCLEOTIDE SEQUENCE [LARGE SCALE GENOMIC DNA]</scope>
</reference>
<keyword evidence="5" id="KW-1185">Reference proteome</keyword>
<evidence type="ECO:0000259" key="2">
    <source>
        <dbReference type="Pfam" id="PF04782"/>
    </source>
</evidence>
<proteinExistence type="predicted"/>
<dbReference type="Pfam" id="PF04783">
    <property type="entry name" value="DUF630"/>
    <property type="match status" value="1"/>
</dbReference>
<dbReference type="Pfam" id="PF04782">
    <property type="entry name" value="DUF632"/>
    <property type="match status" value="1"/>
</dbReference>
<feature type="domain" description="DUF630" evidence="3">
    <location>
        <begin position="1"/>
        <end position="59"/>
    </location>
</feature>
<dbReference type="EMBL" id="JBFOLJ010000014">
    <property type="protein sequence ID" value="KAL2476946.1"/>
    <property type="molecule type" value="Genomic_DNA"/>
</dbReference>
<name>A0ABD1QL36_9LAMI</name>
<dbReference type="Proteomes" id="UP001604277">
    <property type="component" value="Unassembled WGS sequence"/>
</dbReference>
<evidence type="ECO:0000313" key="4">
    <source>
        <dbReference type="EMBL" id="KAL2476946.1"/>
    </source>
</evidence>
<dbReference type="PANTHER" id="PTHR21450">
    <property type="entry name" value="PROTEIN ALTERED PHOSPHATE STARVATION RESPONSE 1"/>
    <property type="match status" value="1"/>
</dbReference>
<evidence type="ECO:0008006" key="6">
    <source>
        <dbReference type="Google" id="ProtNLM"/>
    </source>
</evidence>
<gene>
    <name evidence="4" type="ORF">Fot_45960</name>
</gene>
<dbReference type="InterPro" id="IPR006867">
    <property type="entry name" value="DUF632"/>
</dbReference>
<accession>A0ABD1QL36</accession>
<feature type="domain" description="DUF632" evidence="2">
    <location>
        <begin position="257"/>
        <end position="577"/>
    </location>
</feature>
<feature type="coiled-coil region" evidence="1">
    <location>
        <begin position="593"/>
        <end position="655"/>
    </location>
</feature>
<comment type="caution">
    <text evidence="4">The sequence shown here is derived from an EMBL/GenBank/DDBJ whole genome shotgun (WGS) entry which is preliminary data.</text>
</comment>
<organism evidence="4 5">
    <name type="scientific">Forsythia ovata</name>
    <dbReference type="NCBI Taxonomy" id="205694"/>
    <lineage>
        <taxon>Eukaryota</taxon>
        <taxon>Viridiplantae</taxon>
        <taxon>Streptophyta</taxon>
        <taxon>Embryophyta</taxon>
        <taxon>Tracheophyta</taxon>
        <taxon>Spermatophyta</taxon>
        <taxon>Magnoliopsida</taxon>
        <taxon>eudicotyledons</taxon>
        <taxon>Gunneridae</taxon>
        <taxon>Pentapetalae</taxon>
        <taxon>asterids</taxon>
        <taxon>lamiids</taxon>
        <taxon>Lamiales</taxon>
        <taxon>Oleaceae</taxon>
        <taxon>Forsythieae</taxon>
        <taxon>Forsythia</taxon>
    </lineage>
</organism>
<sequence length="723" mass="82664">MGCVASKLEEEEVVAICRERKHQLKLAVDRRYALAEAHYRYCQSLFGVSAAISLFVARHSSPPAPFFINFPPPSSPTPPKENVVSNPLFLQQTPSEPTKEAIACESCSSSTISESSEEEYEEKLEKEEQQVCGYFYTDMPQTMPSPARDFGWDFFNPFTNVTRPEIVSGYNRISEEDLRVVREQEGIPELEEEEEGERMEGERLVVESEEKHNFEHEESGFEAVKAVDGGGASVSQAAEQLQNGLTVIDTPVRGRELLEALKDIEDHFIRAYDSGKDVSRMLECNRVHLQSNLEEIKENSTKLIQAIPWRSASRSSSCKSLVASSSKNSSTWKEFNNDLFDDYGGMASGSHSLTLGRLYAWEKKLYEVVKDGDKIRKIYESKCNQLRNQDARGDEGLAVDKTRAAVKDLYSRILVAIRSAETISNKIEKLRDDELMPQVNELLQGMMKTWTIMLESHEIQNKIIQEVKLFTCPSYGKFCNESHRRATIQLETELLNWRARLTEYITAQKAYIKALHAWLAKFVVPEVELYSRGSSSTPCYSNGPPLLVICRDWLASMDKLPDKVVSFALKSCSMDVRALWVQKGEEQQQKRKVDNLSRELDRKILAFQKIENNRFEFKLTDHNTEQAIEHRDEHLKEKKDTLDNFRTRVDMEKEKHHNCVQETERIALNGFQTGFGKVFESMTEFSKAALSMYSDLLNNFVNAEKVGKPSRIECSQVEENGYR</sequence>
<dbReference type="PANTHER" id="PTHR21450:SF17">
    <property type="entry name" value="OS09G0542500 PROTEIN"/>
    <property type="match status" value="1"/>
</dbReference>
<protein>
    <recommendedName>
        <fullName evidence="6">Nitrate regulatory gene2 protein-like</fullName>
    </recommendedName>
</protein>